<feature type="non-terminal residue" evidence="2">
    <location>
        <position position="301"/>
    </location>
</feature>
<feature type="non-terminal residue" evidence="2">
    <location>
        <position position="1"/>
    </location>
</feature>
<evidence type="ECO:0008006" key="3">
    <source>
        <dbReference type="Google" id="ProtNLM"/>
    </source>
</evidence>
<dbReference type="InterPro" id="IPR010031">
    <property type="entry name" value="FAD_lactone_oxidase-like"/>
</dbReference>
<dbReference type="SUPFAM" id="SSF56176">
    <property type="entry name" value="FAD-binding/transporter-associated domain-like"/>
    <property type="match status" value="1"/>
</dbReference>
<dbReference type="Gene3D" id="3.30.465.10">
    <property type="match status" value="1"/>
</dbReference>
<dbReference type="AlphaFoldDB" id="X1BTU4"/>
<name>X1BTU4_9ZZZZ</name>
<protein>
    <recommendedName>
        <fullName evidence="3">FAD-binding PCMH-type domain-containing protein</fullName>
    </recommendedName>
</protein>
<proteinExistence type="predicted"/>
<dbReference type="GO" id="GO:0050660">
    <property type="term" value="F:flavin adenine dinucleotide binding"/>
    <property type="evidence" value="ECO:0007669"/>
    <property type="project" value="InterPro"/>
</dbReference>
<dbReference type="InterPro" id="IPR036318">
    <property type="entry name" value="FAD-bd_PCMH-like_sf"/>
</dbReference>
<evidence type="ECO:0000256" key="1">
    <source>
        <dbReference type="SAM" id="Phobius"/>
    </source>
</evidence>
<comment type="caution">
    <text evidence="2">The sequence shown here is derived from an EMBL/GenBank/DDBJ whole genome shotgun (WGS) entry which is preliminary data.</text>
</comment>
<feature type="transmembrane region" description="Helical" evidence="1">
    <location>
        <begin position="26"/>
        <end position="45"/>
    </location>
</feature>
<dbReference type="InterPro" id="IPR016169">
    <property type="entry name" value="FAD-bd_PCMH_sub2"/>
</dbReference>
<dbReference type="PANTHER" id="PTHR43762">
    <property type="entry name" value="L-GULONOLACTONE OXIDASE"/>
    <property type="match status" value="1"/>
</dbReference>
<sequence>DHIYSFDLMLPSGQVVTCSREKNDDLFYAAIGGFGMLGIFTSLTIRLKRIYSGMLSVEAYVSRNLKEMMAQFDEHLPASDYLVGWIDSFAKGNSLGRGQIHKANYLPPGADPHPTLSLKPENQHISDTIFGIMPRSILWRFMRPFMNNLGARFVNMGKYYASRFTHGSQSQQSHVAFHFLLDYLPDWKKSYGRGGLIQYQSFIPAENACDAFSEMLRLCRQRGLPNYLTVLKRHRPDDFLISHGVDGYSMAMDFRVTPSRRPKIVQLAAELDKIVLDAGGRFYFAKDSTLHPQAVQAYLGD</sequence>
<dbReference type="EMBL" id="BART01016907">
    <property type="protein sequence ID" value="GAG87618.1"/>
    <property type="molecule type" value="Genomic_DNA"/>
</dbReference>
<keyword evidence="1" id="KW-0812">Transmembrane</keyword>
<keyword evidence="1" id="KW-1133">Transmembrane helix</keyword>
<dbReference type="PANTHER" id="PTHR43762:SF1">
    <property type="entry name" value="D-ARABINONO-1,4-LACTONE OXIDASE"/>
    <property type="match status" value="1"/>
</dbReference>
<accession>X1BTU4</accession>
<gene>
    <name evidence="2" type="ORF">S01H4_32361</name>
</gene>
<keyword evidence="1" id="KW-0472">Membrane</keyword>
<reference evidence="2" key="1">
    <citation type="journal article" date="2014" name="Front. Microbiol.">
        <title>High frequency of phylogenetically diverse reductive dehalogenase-homologous genes in deep subseafloor sedimentary metagenomes.</title>
        <authorList>
            <person name="Kawai M."/>
            <person name="Futagami T."/>
            <person name="Toyoda A."/>
            <person name="Takaki Y."/>
            <person name="Nishi S."/>
            <person name="Hori S."/>
            <person name="Arai W."/>
            <person name="Tsubouchi T."/>
            <person name="Morono Y."/>
            <person name="Uchiyama I."/>
            <person name="Ito T."/>
            <person name="Fujiyama A."/>
            <person name="Inagaki F."/>
            <person name="Takami H."/>
        </authorList>
    </citation>
    <scope>NUCLEOTIDE SEQUENCE</scope>
    <source>
        <strain evidence="2">Expedition CK06-06</strain>
    </source>
</reference>
<organism evidence="2">
    <name type="scientific">marine sediment metagenome</name>
    <dbReference type="NCBI Taxonomy" id="412755"/>
    <lineage>
        <taxon>unclassified sequences</taxon>
        <taxon>metagenomes</taxon>
        <taxon>ecological metagenomes</taxon>
    </lineage>
</organism>
<evidence type="ECO:0000313" key="2">
    <source>
        <dbReference type="EMBL" id="GAG87618.1"/>
    </source>
</evidence>
<dbReference type="GO" id="GO:0016899">
    <property type="term" value="F:oxidoreductase activity, acting on the CH-OH group of donors, oxygen as acceptor"/>
    <property type="evidence" value="ECO:0007669"/>
    <property type="project" value="InterPro"/>
</dbReference>